<sequence>MTTFIISATVILTLASVAASIWSLINTRNIYFKEYKDRKRND</sequence>
<reference evidence="1" key="1">
    <citation type="submission" date="2017-08" db="EMBL/GenBank/DDBJ databases">
        <title>Complete Genome Sequence of Francisella noatunensis subsp. orientalis strain FNO190.</title>
        <authorList>
            <person name="Pereira F.L."/>
            <person name="Goncalves L.A."/>
            <person name="Guilherme T.C."/>
            <person name="Soares S.C."/>
            <person name="Dorella F.A."/>
            <person name="Carvalho A.F."/>
            <person name="Leibowitz M.P."/>
            <person name="Leal C.A.G."/>
            <person name="Azevedo V.A.C."/>
            <person name="Figueiredo H.C.P."/>
        </authorList>
    </citation>
    <scope>NUCLEOTIDE SEQUENCE</scope>
    <source>
        <strain evidence="1">FNO190</strain>
    </source>
</reference>
<dbReference type="EMBL" id="CP011923">
    <property type="protein sequence ID" value="ASV63859.1"/>
    <property type="molecule type" value="Genomic_DNA"/>
</dbReference>
<dbReference type="Proteomes" id="UP000035930">
    <property type="component" value="Chromosome"/>
</dbReference>
<organism evidence="1 2">
    <name type="scientific">Francisella orientalis</name>
    <dbReference type="NCBI Taxonomy" id="299583"/>
    <lineage>
        <taxon>Bacteria</taxon>
        <taxon>Pseudomonadati</taxon>
        <taxon>Pseudomonadota</taxon>
        <taxon>Gammaproteobacteria</taxon>
        <taxon>Thiotrichales</taxon>
        <taxon>Francisellaceae</taxon>
        <taxon>Francisella</taxon>
    </lineage>
</organism>
<dbReference type="RefSeq" id="WP_030003380.1">
    <property type="nucleotide sequence ID" value="NZ_CP011923.2"/>
</dbReference>
<proteinExistence type="predicted"/>
<dbReference type="GeneID" id="83161234"/>
<gene>
    <name evidence="1" type="ORF">FNO190_0509a</name>
</gene>
<keyword evidence="2" id="KW-1185">Reference proteome</keyword>
<protein>
    <submittedName>
        <fullName evidence="1">Uncharacterized protein</fullName>
    </submittedName>
</protein>
<evidence type="ECO:0000313" key="2">
    <source>
        <dbReference type="Proteomes" id="UP000035930"/>
    </source>
</evidence>
<accession>A0ABM6MCR0</accession>
<evidence type="ECO:0000313" key="1">
    <source>
        <dbReference type="EMBL" id="ASV63859.1"/>
    </source>
</evidence>
<name>A0ABM6MCR0_9GAMM</name>